<dbReference type="SUPFAM" id="SSF46894">
    <property type="entry name" value="C-terminal effector domain of the bipartite response regulators"/>
    <property type="match status" value="1"/>
</dbReference>
<dbReference type="SUPFAM" id="SSF55781">
    <property type="entry name" value="GAF domain-like"/>
    <property type="match status" value="1"/>
</dbReference>
<keyword evidence="6" id="KW-1185">Reference proteome</keyword>
<dbReference type="InterPro" id="IPR029016">
    <property type="entry name" value="GAF-like_dom_sf"/>
</dbReference>
<evidence type="ECO:0000313" key="6">
    <source>
        <dbReference type="Proteomes" id="UP001056035"/>
    </source>
</evidence>
<evidence type="ECO:0000256" key="3">
    <source>
        <dbReference type="ARBA" id="ARBA00023163"/>
    </source>
</evidence>
<evidence type="ECO:0000259" key="4">
    <source>
        <dbReference type="PROSITE" id="PS50043"/>
    </source>
</evidence>
<dbReference type="PRINTS" id="PR00038">
    <property type="entry name" value="HTHLUXR"/>
</dbReference>
<feature type="domain" description="HTH luxR-type" evidence="4">
    <location>
        <begin position="333"/>
        <end position="398"/>
    </location>
</feature>
<dbReference type="Gene3D" id="3.30.450.40">
    <property type="match status" value="1"/>
</dbReference>
<evidence type="ECO:0000313" key="5">
    <source>
        <dbReference type="EMBL" id="UTI65434.1"/>
    </source>
</evidence>
<dbReference type="PANTHER" id="PTHR44688:SF25">
    <property type="entry name" value="HTH LUXR-TYPE DOMAIN-CONTAINING PROTEIN"/>
    <property type="match status" value="1"/>
</dbReference>
<keyword evidence="1" id="KW-0805">Transcription regulation</keyword>
<dbReference type="InterPro" id="IPR003018">
    <property type="entry name" value="GAF"/>
</dbReference>
<dbReference type="Pfam" id="PF01590">
    <property type="entry name" value="GAF"/>
    <property type="match status" value="1"/>
</dbReference>
<accession>A0ABY5DV29</accession>
<protein>
    <submittedName>
        <fullName evidence="5">LuxR C-terminal-related transcriptional regulator</fullName>
    </submittedName>
</protein>
<dbReference type="CDD" id="cd06170">
    <property type="entry name" value="LuxR_C_like"/>
    <property type="match status" value="1"/>
</dbReference>
<organism evidence="5 6">
    <name type="scientific">Paraconexibacter antarcticus</name>
    <dbReference type="NCBI Taxonomy" id="2949664"/>
    <lineage>
        <taxon>Bacteria</taxon>
        <taxon>Bacillati</taxon>
        <taxon>Actinomycetota</taxon>
        <taxon>Thermoleophilia</taxon>
        <taxon>Solirubrobacterales</taxon>
        <taxon>Paraconexibacteraceae</taxon>
        <taxon>Paraconexibacter</taxon>
    </lineage>
</organism>
<dbReference type="PROSITE" id="PS50043">
    <property type="entry name" value="HTH_LUXR_2"/>
    <property type="match status" value="1"/>
</dbReference>
<dbReference type="SMART" id="SM00421">
    <property type="entry name" value="HTH_LUXR"/>
    <property type="match status" value="1"/>
</dbReference>
<dbReference type="Pfam" id="PF00196">
    <property type="entry name" value="GerE"/>
    <property type="match status" value="1"/>
</dbReference>
<keyword evidence="2" id="KW-0238">DNA-binding</keyword>
<dbReference type="Proteomes" id="UP001056035">
    <property type="component" value="Chromosome"/>
</dbReference>
<keyword evidence="3" id="KW-0804">Transcription</keyword>
<dbReference type="PROSITE" id="PS00622">
    <property type="entry name" value="HTH_LUXR_1"/>
    <property type="match status" value="1"/>
</dbReference>
<name>A0ABY5DV29_9ACTN</name>
<dbReference type="SMART" id="SM00065">
    <property type="entry name" value="GAF"/>
    <property type="match status" value="1"/>
</dbReference>
<sequence>MRFLLEEEVEMAAATHAAQDRSLAVLEERAAEMAARARQLIDSHTLDTNPAYPEQLAEELEAICRQLRTRLTSDQSLSRAPVKAASLCDVLVELTDLQQDLRERVIAQRFEVLARVHGGLTRLRGLESVAELLQEAVEELCHCCDFDRAVLSRVDGSTWKPEVICIAAGQDPEVTAATEAFLKGAEIPLSPMLLETELARRASPALVTDPQENQRTHKPLMQASGTKAYVATPVLQGRRVIGFLHADCYGSGRELTTLDRDNLWTFAEGFGLIFERLVLVERLDTQRDRVKASFRTAEENLDRLCDAEVKLARQEREAKSVAQSAAGMLAPTESRINLLLTAREREVLNLMISGARNSTIADELVIAEGTVKSHVKNICRKLRATNRAEAVSKYLQIVMRSRM</sequence>
<dbReference type="RefSeq" id="WP_254572115.1">
    <property type="nucleotide sequence ID" value="NZ_CP098502.1"/>
</dbReference>
<dbReference type="InterPro" id="IPR000792">
    <property type="entry name" value="Tscrpt_reg_LuxR_C"/>
</dbReference>
<dbReference type="Gene3D" id="1.10.10.10">
    <property type="entry name" value="Winged helix-like DNA-binding domain superfamily/Winged helix DNA-binding domain"/>
    <property type="match status" value="1"/>
</dbReference>
<evidence type="ECO:0000256" key="1">
    <source>
        <dbReference type="ARBA" id="ARBA00023015"/>
    </source>
</evidence>
<dbReference type="InterPro" id="IPR016032">
    <property type="entry name" value="Sig_transdc_resp-reg_C-effctor"/>
</dbReference>
<dbReference type="PANTHER" id="PTHR44688">
    <property type="entry name" value="DNA-BINDING TRANSCRIPTIONAL ACTIVATOR DEVR_DOSR"/>
    <property type="match status" value="1"/>
</dbReference>
<reference evidence="5 6" key="1">
    <citation type="submission" date="2022-06" db="EMBL/GenBank/DDBJ databases">
        <title>Paraconexibacter antarcticus.</title>
        <authorList>
            <person name="Kim C.S."/>
        </authorList>
    </citation>
    <scope>NUCLEOTIDE SEQUENCE [LARGE SCALE GENOMIC DNA]</scope>
    <source>
        <strain evidence="5 6">02-257</strain>
    </source>
</reference>
<dbReference type="InterPro" id="IPR036388">
    <property type="entry name" value="WH-like_DNA-bd_sf"/>
</dbReference>
<proteinExistence type="predicted"/>
<dbReference type="EMBL" id="CP098502">
    <property type="protein sequence ID" value="UTI65434.1"/>
    <property type="molecule type" value="Genomic_DNA"/>
</dbReference>
<gene>
    <name evidence="5" type="ORF">NBH00_04275</name>
</gene>
<evidence type="ECO:0000256" key="2">
    <source>
        <dbReference type="ARBA" id="ARBA00023125"/>
    </source>
</evidence>